<proteinExistence type="predicted"/>
<dbReference type="EMBL" id="GL833393">
    <property type="protein sequence ID" value="EGB02639.1"/>
    <property type="molecule type" value="Genomic_DNA"/>
</dbReference>
<protein>
    <submittedName>
        <fullName evidence="1">Uncharacterized protein</fullName>
    </submittedName>
</protein>
<accession>F0YQG9</accession>
<dbReference type="AlphaFoldDB" id="F0YQG9"/>
<evidence type="ECO:0000313" key="1">
    <source>
        <dbReference type="EMBL" id="EGB02639.1"/>
    </source>
</evidence>
<organism evidence="2">
    <name type="scientific">Aureococcus anophagefferens</name>
    <name type="common">Harmful bloom alga</name>
    <dbReference type="NCBI Taxonomy" id="44056"/>
    <lineage>
        <taxon>Eukaryota</taxon>
        <taxon>Sar</taxon>
        <taxon>Stramenopiles</taxon>
        <taxon>Ochrophyta</taxon>
        <taxon>Pelagophyceae</taxon>
        <taxon>Pelagomonadales</taxon>
        <taxon>Pelagomonadaceae</taxon>
        <taxon>Aureococcus</taxon>
    </lineage>
</organism>
<dbReference type="KEGG" id="aaf:AURANDRAFT_68697"/>
<reference evidence="1 2" key="1">
    <citation type="journal article" date="2011" name="Proc. Natl. Acad. Sci. U.S.A.">
        <title>Niche of harmful alga Aureococcus anophagefferens revealed through ecogenomics.</title>
        <authorList>
            <person name="Gobler C.J."/>
            <person name="Berry D.L."/>
            <person name="Dyhrman S.T."/>
            <person name="Wilhelm S.W."/>
            <person name="Salamov A."/>
            <person name="Lobanov A.V."/>
            <person name="Zhang Y."/>
            <person name="Collier J.L."/>
            <person name="Wurch L.L."/>
            <person name="Kustka A.B."/>
            <person name="Dill B.D."/>
            <person name="Shah M."/>
            <person name="VerBerkmoes N.C."/>
            <person name="Kuo A."/>
            <person name="Terry A."/>
            <person name="Pangilinan J."/>
            <person name="Lindquist E.A."/>
            <person name="Lucas S."/>
            <person name="Paulsen I.T."/>
            <person name="Hattenrath-Lehmann T.K."/>
            <person name="Talmage S.C."/>
            <person name="Walker E.A."/>
            <person name="Koch F."/>
            <person name="Burson A.M."/>
            <person name="Marcoval M.A."/>
            <person name="Tang Y.Z."/>
            <person name="Lecleir G.R."/>
            <person name="Coyne K.J."/>
            <person name="Berg G.M."/>
            <person name="Bertrand E.M."/>
            <person name="Saito M.A."/>
            <person name="Gladyshev V.N."/>
            <person name="Grigoriev I.V."/>
        </authorList>
    </citation>
    <scope>NUCLEOTIDE SEQUENCE [LARGE SCALE GENOMIC DNA]</scope>
    <source>
        <strain evidence="2">CCMP 1984</strain>
    </source>
</reference>
<dbReference type="RefSeq" id="XP_009042661.1">
    <property type="nucleotide sequence ID" value="XM_009044413.1"/>
</dbReference>
<keyword evidence="2" id="KW-1185">Reference proteome</keyword>
<gene>
    <name evidence="1" type="ORF">AURANDRAFT_68697</name>
</gene>
<name>F0YQG9_AURAN</name>
<evidence type="ECO:0000313" key="2">
    <source>
        <dbReference type="Proteomes" id="UP000002729"/>
    </source>
</evidence>
<dbReference type="GeneID" id="20226962"/>
<sequence length="207" mass="22457">MPRKALLISCLSAVPSKKLRASLDLTYVIRTTVATERLPLPVSATTAPPQIVEAAILHAVAKVEDANKILNVIAGLLKKICLDGSLVPEIVSIPDFISSIVIPVRIHLRESRCPRLSVRALRLRSRPVLGEQGGVMAVQPEHPTDASVPFSKVKSNLLTLTEHHNSDIGSLLESLANDKTKLTLVQAKLSSVLTTVEEYRSENALVR</sequence>
<dbReference type="InParanoid" id="F0YQG9"/>
<dbReference type="Proteomes" id="UP000002729">
    <property type="component" value="Unassembled WGS sequence"/>
</dbReference>